<proteinExistence type="predicted"/>
<sequence>MQRGATADPRPAFVADPSLRASGRRYGAVSRFAKSTPNSTLIERLQNDLNSPMFKDVDESTQMAIAETVFGIFVIRQEGAEPGDDPADVGIVLEGVEVMSELGNVAFAVVMLLGLVYVLNLSYPQELKYTFEVLQKIIMELANKLSNKAQVLKTLLSR</sequence>
<name>A0A498LX62_LABRO</name>
<dbReference type="Proteomes" id="UP000290572">
    <property type="component" value="Unassembled WGS sequence"/>
</dbReference>
<evidence type="ECO:0000256" key="1">
    <source>
        <dbReference type="SAM" id="Phobius"/>
    </source>
</evidence>
<accession>A0A498LX62</accession>
<organism evidence="2 3">
    <name type="scientific">Labeo rohita</name>
    <name type="common">Indian major carp</name>
    <name type="synonym">Cyprinus rohita</name>
    <dbReference type="NCBI Taxonomy" id="84645"/>
    <lineage>
        <taxon>Eukaryota</taxon>
        <taxon>Metazoa</taxon>
        <taxon>Chordata</taxon>
        <taxon>Craniata</taxon>
        <taxon>Vertebrata</taxon>
        <taxon>Euteleostomi</taxon>
        <taxon>Actinopterygii</taxon>
        <taxon>Neopterygii</taxon>
        <taxon>Teleostei</taxon>
        <taxon>Ostariophysi</taxon>
        <taxon>Cypriniformes</taxon>
        <taxon>Cyprinidae</taxon>
        <taxon>Labeoninae</taxon>
        <taxon>Labeonini</taxon>
        <taxon>Labeo</taxon>
    </lineage>
</organism>
<dbReference type="EMBL" id="QBIY01013000">
    <property type="protein sequence ID" value="RXN13119.1"/>
    <property type="molecule type" value="Genomic_DNA"/>
</dbReference>
<dbReference type="AlphaFoldDB" id="A0A498LX62"/>
<protein>
    <submittedName>
        <fullName evidence="2">Sterile alpha motif domain-containing 3-like isoform X1</fullName>
    </submittedName>
</protein>
<dbReference type="PANTHER" id="PTHR31025:SF27">
    <property type="entry name" value="SI:CH211-193K19.2-RELATED"/>
    <property type="match status" value="1"/>
</dbReference>
<keyword evidence="3" id="KW-1185">Reference proteome</keyword>
<gene>
    <name evidence="2" type="ORF">ROHU_009843</name>
</gene>
<comment type="caution">
    <text evidence="2">The sequence shown here is derived from an EMBL/GenBank/DDBJ whole genome shotgun (WGS) entry which is preliminary data.</text>
</comment>
<reference evidence="2 3" key="1">
    <citation type="submission" date="2018-03" db="EMBL/GenBank/DDBJ databases">
        <title>Draft genome sequence of Rohu Carp (Labeo rohita).</title>
        <authorList>
            <person name="Das P."/>
            <person name="Kushwaha B."/>
            <person name="Joshi C.G."/>
            <person name="Kumar D."/>
            <person name="Nagpure N.S."/>
            <person name="Sahoo L."/>
            <person name="Das S.P."/>
            <person name="Bit A."/>
            <person name="Patnaik S."/>
            <person name="Meher P.K."/>
            <person name="Jayasankar P."/>
            <person name="Koringa P.G."/>
            <person name="Patel N.V."/>
            <person name="Hinsu A.T."/>
            <person name="Kumar R."/>
            <person name="Pandey M."/>
            <person name="Agarwal S."/>
            <person name="Srivastava S."/>
            <person name="Singh M."/>
            <person name="Iquebal M.A."/>
            <person name="Jaiswal S."/>
            <person name="Angadi U.B."/>
            <person name="Kumar N."/>
            <person name="Raza M."/>
            <person name="Shah T.M."/>
            <person name="Rai A."/>
            <person name="Jena J.K."/>
        </authorList>
    </citation>
    <scope>NUCLEOTIDE SEQUENCE [LARGE SCALE GENOMIC DNA]</scope>
    <source>
        <strain evidence="2">DASCIFA01</strain>
        <tissue evidence="2">Testis</tissue>
    </source>
</reference>
<dbReference type="STRING" id="84645.A0A498LX62"/>
<evidence type="ECO:0000313" key="2">
    <source>
        <dbReference type="EMBL" id="RXN13119.1"/>
    </source>
</evidence>
<dbReference type="PANTHER" id="PTHR31025">
    <property type="entry name" value="SI:CH211-196P9.1-RELATED"/>
    <property type="match status" value="1"/>
</dbReference>
<keyword evidence="1" id="KW-0472">Membrane</keyword>
<evidence type="ECO:0000313" key="3">
    <source>
        <dbReference type="Proteomes" id="UP000290572"/>
    </source>
</evidence>
<feature type="transmembrane region" description="Helical" evidence="1">
    <location>
        <begin position="102"/>
        <end position="119"/>
    </location>
</feature>
<keyword evidence="1" id="KW-1133">Transmembrane helix</keyword>
<keyword evidence="1" id="KW-0812">Transmembrane</keyword>